<evidence type="ECO:0000256" key="2">
    <source>
        <dbReference type="HAMAP-Rule" id="MF_00122"/>
    </source>
</evidence>
<proteinExistence type="inferred from homology"/>
<dbReference type="PANTHER" id="PTHR15004:SF0">
    <property type="entry name" value="GLUTAMYL-TRNA(GLN) AMIDOTRANSFERASE SUBUNIT C, MITOCHONDRIAL"/>
    <property type="match status" value="1"/>
</dbReference>
<dbReference type="GO" id="GO:0070681">
    <property type="term" value="P:glutaminyl-tRNAGln biosynthesis via transamidation"/>
    <property type="evidence" value="ECO:0007669"/>
    <property type="project" value="TreeGrafter"/>
</dbReference>
<comment type="function">
    <text evidence="2">Allows the formation of correctly charged Asn-tRNA(Asn) or Gln-tRNA(Gln) through the transamidation of misacylated Asp-tRNA(Asn) or Glu-tRNA(Gln) in organisms which lack either or both of asparaginyl-tRNA or glutaminyl-tRNA synthetases. The reaction takes place in the presence of glutamine and ATP through an activated phospho-Asp-tRNA(Asn) or phospho-Glu-tRNA(Gln).</text>
</comment>
<dbReference type="GO" id="GO:0050567">
    <property type="term" value="F:glutaminyl-tRNA synthase (glutamine-hydrolyzing) activity"/>
    <property type="evidence" value="ECO:0007669"/>
    <property type="project" value="UniProtKB-UniRule"/>
</dbReference>
<dbReference type="GO" id="GO:0006412">
    <property type="term" value="P:translation"/>
    <property type="evidence" value="ECO:0007669"/>
    <property type="project" value="UniProtKB-UniRule"/>
</dbReference>
<comment type="similarity">
    <text evidence="2">Belongs to the GatC family.</text>
</comment>
<dbReference type="OrthoDB" id="9794326at2"/>
<reference evidence="3 4" key="1">
    <citation type="submission" date="2019-06" db="EMBL/GenBank/DDBJ databases">
        <title>New taxonomy in bacterial strain CC-CFT640, isolated from vineyard.</title>
        <authorList>
            <person name="Lin S.-Y."/>
            <person name="Tsai C.-F."/>
            <person name="Young C.-C."/>
        </authorList>
    </citation>
    <scope>NUCLEOTIDE SEQUENCE [LARGE SCALE GENOMIC DNA]</scope>
    <source>
        <strain evidence="3 4">CC-CFT640</strain>
    </source>
</reference>
<dbReference type="Proteomes" id="UP000321638">
    <property type="component" value="Unassembled WGS sequence"/>
</dbReference>
<keyword evidence="2" id="KW-0547">Nucleotide-binding</keyword>
<dbReference type="Gene3D" id="1.10.20.60">
    <property type="entry name" value="Glu-tRNAGln amidotransferase C subunit, N-terminal domain"/>
    <property type="match status" value="1"/>
</dbReference>
<name>A0A5C8PWE3_9HYPH</name>
<evidence type="ECO:0000256" key="1">
    <source>
        <dbReference type="ARBA" id="ARBA00022598"/>
    </source>
</evidence>
<dbReference type="GO" id="GO:0006450">
    <property type="term" value="P:regulation of translational fidelity"/>
    <property type="evidence" value="ECO:0007669"/>
    <property type="project" value="InterPro"/>
</dbReference>
<dbReference type="Pfam" id="PF02686">
    <property type="entry name" value="GatC"/>
    <property type="match status" value="1"/>
</dbReference>
<dbReference type="InterPro" id="IPR036113">
    <property type="entry name" value="Asp/Glu-ADT_sf_sub_c"/>
</dbReference>
<sequence length="105" mass="11112">MSIDVDTVAKIARLARLRVPDADRPQLARELSGILTWIEQLNEVDTQGVEPLSSVSDVTLPMREDVVSDGGIAAKVLANAPGGAVYLEPADPNAGGFFTVPKVVE</sequence>
<dbReference type="GO" id="GO:0005524">
    <property type="term" value="F:ATP binding"/>
    <property type="evidence" value="ECO:0007669"/>
    <property type="project" value="UniProtKB-KW"/>
</dbReference>
<comment type="catalytic activity">
    <reaction evidence="2">
        <text>L-aspartyl-tRNA(Asn) + L-glutamine + ATP + H2O = L-asparaginyl-tRNA(Asn) + L-glutamate + ADP + phosphate + 2 H(+)</text>
        <dbReference type="Rhea" id="RHEA:14513"/>
        <dbReference type="Rhea" id="RHEA-COMP:9674"/>
        <dbReference type="Rhea" id="RHEA-COMP:9677"/>
        <dbReference type="ChEBI" id="CHEBI:15377"/>
        <dbReference type="ChEBI" id="CHEBI:15378"/>
        <dbReference type="ChEBI" id="CHEBI:29985"/>
        <dbReference type="ChEBI" id="CHEBI:30616"/>
        <dbReference type="ChEBI" id="CHEBI:43474"/>
        <dbReference type="ChEBI" id="CHEBI:58359"/>
        <dbReference type="ChEBI" id="CHEBI:78515"/>
        <dbReference type="ChEBI" id="CHEBI:78516"/>
        <dbReference type="ChEBI" id="CHEBI:456216"/>
    </reaction>
</comment>
<evidence type="ECO:0000313" key="4">
    <source>
        <dbReference type="Proteomes" id="UP000321638"/>
    </source>
</evidence>
<keyword evidence="2" id="KW-0067">ATP-binding</keyword>
<dbReference type="SUPFAM" id="SSF141000">
    <property type="entry name" value="Glu-tRNAGln amidotransferase C subunit"/>
    <property type="match status" value="1"/>
</dbReference>
<dbReference type="NCBIfam" id="TIGR00135">
    <property type="entry name" value="gatC"/>
    <property type="match status" value="1"/>
</dbReference>
<evidence type="ECO:0000313" key="3">
    <source>
        <dbReference type="EMBL" id="TXL82179.1"/>
    </source>
</evidence>
<protein>
    <recommendedName>
        <fullName evidence="2">Aspartyl/glutamyl-tRNA(Asn/Gln) amidotransferase subunit C</fullName>
        <shortName evidence="2">Asp/Glu-ADT subunit C</shortName>
        <ecNumber evidence="2">6.3.5.-</ecNumber>
    </recommendedName>
</protein>
<dbReference type="GO" id="GO:0050566">
    <property type="term" value="F:asparaginyl-tRNA synthase (glutamine-hydrolyzing) activity"/>
    <property type="evidence" value="ECO:0007669"/>
    <property type="project" value="RHEA"/>
</dbReference>
<dbReference type="EC" id="6.3.5.-" evidence="2"/>
<dbReference type="EMBL" id="VDUZ01000001">
    <property type="protein sequence ID" value="TXL82179.1"/>
    <property type="molecule type" value="Genomic_DNA"/>
</dbReference>
<comment type="subunit">
    <text evidence="2">Heterotrimer of A, B and C subunits.</text>
</comment>
<dbReference type="HAMAP" id="MF_00122">
    <property type="entry name" value="GatC"/>
    <property type="match status" value="1"/>
</dbReference>
<dbReference type="InterPro" id="IPR003837">
    <property type="entry name" value="GatC"/>
</dbReference>
<organism evidence="3 4">
    <name type="scientific">Vineibacter terrae</name>
    <dbReference type="NCBI Taxonomy" id="2586908"/>
    <lineage>
        <taxon>Bacteria</taxon>
        <taxon>Pseudomonadati</taxon>
        <taxon>Pseudomonadota</taxon>
        <taxon>Alphaproteobacteria</taxon>
        <taxon>Hyphomicrobiales</taxon>
        <taxon>Vineibacter</taxon>
    </lineage>
</organism>
<comment type="catalytic activity">
    <reaction evidence="2">
        <text>L-glutamyl-tRNA(Gln) + L-glutamine + ATP + H2O = L-glutaminyl-tRNA(Gln) + L-glutamate + ADP + phosphate + H(+)</text>
        <dbReference type="Rhea" id="RHEA:17521"/>
        <dbReference type="Rhea" id="RHEA-COMP:9681"/>
        <dbReference type="Rhea" id="RHEA-COMP:9684"/>
        <dbReference type="ChEBI" id="CHEBI:15377"/>
        <dbReference type="ChEBI" id="CHEBI:15378"/>
        <dbReference type="ChEBI" id="CHEBI:29985"/>
        <dbReference type="ChEBI" id="CHEBI:30616"/>
        <dbReference type="ChEBI" id="CHEBI:43474"/>
        <dbReference type="ChEBI" id="CHEBI:58359"/>
        <dbReference type="ChEBI" id="CHEBI:78520"/>
        <dbReference type="ChEBI" id="CHEBI:78521"/>
        <dbReference type="ChEBI" id="CHEBI:456216"/>
    </reaction>
</comment>
<gene>
    <name evidence="2 3" type="primary">gatC</name>
    <name evidence="3" type="ORF">FHP25_00305</name>
</gene>
<dbReference type="PANTHER" id="PTHR15004">
    <property type="entry name" value="GLUTAMYL-TRNA(GLN) AMIDOTRANSFERASE SUBUNIT C, MITOCHONDRIAL"/>
    <property type="match status" value="1"/>
</dbReference>
<keyword evidence="4" id="KW-1185">Reference proteome</keyword>
<keyword evidence="1 2" id="KW-0436">Ligase</keyword>
<dbReference type="RefSeq" id="WP_147844881.1">
    <property type="nucleotide sequence ID" value="NZ_VDUZ01000001.1"/>
</dbReference>
<dbReference type="AlphaFoldDB" id="A0A5C8PWE3"/>
<keyword evidence="2" id="KW-0648">Protein biosynthesis</keyword>
<dbReference type="GO" id="GO:0016740">
    <property type="term" value="F:transferase activity"/>
    <property type="evidence" value="ECO:0007669"/>
    <property type="project" value="UniProtKB-KW"/>
</dbReference>
<keyword evidence="3" id="KW-0808">Transferase</keyword>
<comment type="caution">
    <text evidence="3">The sequence shown here is derived from an EMBL/GenBank/DDBJ whole genome shotgun (WGS) entry which is preliminary data.</text>
</comment>
<accession>A0A5C8PWE3</accession>